<evidence type="ECO:0000313" key="3">
    <source>
        <dbReference type="Proteomes" id="UP001163293"/>
    </source>
</evidence>
<feature type="region of interest" description="Disordered" evidence="1">
    <location>
        <begin position="229"/>
        <end position="259"/>
    </location>
</feature>
<organism evidence="2 3">
    <name type="scientific">Paenarthrobacter ureafaciens</name>
    <dbReference type="NCBI Taxonomy" id="37931"/>
    <lineage>
        <taxon>Bacteria</taxon>
        <taxon>Bacillati</taxon>
        <taxon>Actinomycetota</taxon>
        <taxon>Actinomycetes</taxon>
        <taxon>Micrococcales</taxon>
        <taxon>Micrococcaceae</taxon>
        <taxon>Paenarthrobacter</taxon>
    </lineage>
</organism>
<protein>
    <submittedName>
        <fullName evidence="2">Uncharacterized protein</fullName>
    </submittedName>
</protein>
<sequence>MGHDTEWEMGTGGRGRGRKALPVDPSSAVHSAYGTTGPEEDIVDAEIVDEPDGQDASSGQRERLRDRARGFFGAKTRERTEGRERQRDRDRERAASGDEGLDDRERLLKLRAETRLAGEAYMQTLRDSKLLVPGFNDEERAKEFDAMHAVYMQMMMQSCLRPLTRGVNPNSVIQAAGMMMAMRMLSPDFRKEMDSYLQPFKDKVQDRIDAKTRRIGERAERQAALAGDLVGGGAPETKEVVGNDEGKQSGKSGGRWGTSRDDFLSRRWRTRLEDLERRERGNRELFTPESAAMTEVALMENAFWKMRDPEQDAKQINASYKALRKRLRQQVEDDGLDRAEVVKRARTIIGERMESEPELRLMFNGVAHGRIVKAPPHEARLAGTDRVREVWTGEFDDHLGRRIPDEGMFTLRLPMEPDEHQVQLGETMKAAMLDGVQRGDRQALGGSVMGYMLGFAAKKQGLDTRGLPEDLQQRLDQSESMLASMYIDGLSDEEQQRVYSNAYVDAIEELNKEDPDFEHELKLALGEDWQDTMRAAVDDPATFLASQRTRPQPFRQGPGASARTGPEDQWSRDRGAEDYQPA</sequence>
<gene>
    <name evidence="2" type="ORF">NL394_12915</name>
</gene>
<accession>A0AAX3ED31</accession>
<feature type="compositionally biased region" description="Basic and acidic residues" evidence="1">
    <location>
        <begin position="565"/>
        <end position="582"/>
    </location>
</feature>
<evidence type="ECO:0000313" key="2">
    <source>
        <dbReference type="EMBL" id="UYV95982.1"/>
    </source>
</evidence>
<feature type="compositionally biased region" description="Basic and acidic residues" evidence="1">
    <location>
        <begin position="236"/>
        <end position="248"/>
    </location>
</feature>
<proteinExistence type="predicted"/>
<reference evidence="2" key="1">
    <citation type="submission" date="2022-07" db="EMBL/GenBank/DDBJ databases">
        <authorList>
            <person name="Wu T."/>
        </authorList>
    </citation>
    <scope>NUCLEOTIDE SEQUENCE</scope>
    <source>
        <strain evidence="2">SD-1</strain>
    </source>
</reference>
<feature type="compositionally biased region" description="Acidic residues" evidence="1">
    <location>
        <begin position="38"/>
        <end position="53"/>
    </location>
</feature>
<dbReference type="Proteomes" id="UP001163293">
    <property type="component" value="Chromosome"/>
</dbReference>
<feature type="region of interest" description="Disordered" evidence="1">
    <location>
        <begin position="536"/>
        <end position="582"/>
    </location>
</feature>
<evidence type="ECO:0000256" key="1">
    <source>
        <dbReference type="SAM" id="MobiDB-lite"/>
    </source>
</evidence>
<feature type="region of interest" description="Disordered" evidence="1">
    <location>
        <begin position="1"/>
        <end position="100"/>
    </location>
</feature>
<keyword evidence="3" id="KW-1185">Reference proteome</keyword>
<dbReference type="AlphaFoldDB" id="A0AAX3ED31"/>
<name>A0AAX3ED31_PAEUR</name>
<feature type="compositionally biased region" description="Basic and acidic residues" evidence="1">
    <location>
        <begin position="60"/>
        <end position="96"/>
    </location>
</feature>
<dbReference type="RefSeq" id="WP_069694999.1">
    <property type="nucleotide sequence ID" value="NZ_CP043010.1"/>
</dbReference>
<dbReference type="EMBL" id="CP101185">
    <property type="protein sequence ID" value="UYV95982.1"/>
    <property type="molecule type" value="Genomic_DNA"/>
</dbReference>